<evidence type="ECO:0000256" key="2">
    <source>
        <dbReference type="SAM" id="Phobius"/>
    </source>
</evidence>
<accession>A0ABV8KBF6</accession>
<keyword evidence="2" id="KW-0472">Membrane</keyword>
<organism evidence="3 4">
    <name type="scientific">Paenibacillus xanthanilyticus</name>
    <dbReference type="NCBI Taxonomy" id="1783531"/>
    <lineage>
        <taxon>Bacteria</taxon>
        <taxon>Bacillati</taxon>
        <taxon>Bacillota</taxon>
        <taxon>Bacilli</taxon>
        <taxon>Bacillales</taxon>
        <taxon>Paenibacillaceae</taxon>
        <taxon>Paenibacillus</taxon>
    </lineage>
</organism>
<feature type="compositionally biased region" description="Polar residues" evidence="1">
    <location>
        <begin position="221"/>
        <end position="234"/>
    </location>
</feature>
<evidence type="ECO:0000256" key="1">
    <source>
        <dbReference type="SAM" id="MobiDB-lite"/>
    </source>
</evidence>
<evidence type="ECO:0000313" key="3">
    <source>
        <dbReference type="EMBL" id="MFC4103328.1"/>
    </source>
</evidence>
<proteinExistence type="predicted"/>
<evidence type="ECO:0000313" key="4">
    <source>
        <dbReference type="Proteomes" id="UP001595715"/>
    </source>
</evidence>
<name>A0ABV8KBF6_9BACL</name>
<protein>
    <recommendedName>
        <fullName evidence="5">Pilus assembly protein PilO</fullName>
    </recommendedName>
</protein>
<dbReference type="Gene3D" id="3.30.70.60">
    <property type="match status" value="1"/>
</dbReference>
<feature type="region of interest" description="Disordered" evidence="1">
    <location>
        <begin position="113"/>
        <end position="137"/>
    </location>
</feature>
<keyword evidence="2" id="KW-1133">Transmembrane helix</keyword>
<reference evidence="4" key="1">
    <citation type="journal article" date="2019" name="Int. J. Syst. Evol. Microbiol.">
        <title>The Global Catalogue of Microorganisms (GCM) 10K type strain sequencing project: providing services to taxonomists for standard genome sequencing and annotation.</title>
        <authorList>
            <consortium name="The Broad Institute Genomics Platform"/>
            <consortium name="The Broad Institute Genome Sequencing Center for Infectious Disease"/>
            <person name="Wu L."/>
            <person name="Ma J."/>
        </authorList>
    </citation>
    <scope>NUCLEOTIDE SEQUENCE [LARGE SCALE GENOMIC DNA]</scope>
    <source>
        <strain evidence="4">IBRC-M 10987</strain>
    </source>
</reference>
<dbReference type="Proteomes" id="UP001595715">
    <property type="component" value="Unassembled WGS sequence"/>
</dbReference>
<feature type="transmembrane region" description="Helical" evidence="2">
    <location>
        <begin position="12"/>
        <end position="30"/>
    </location>
</feature>
<dbReference type="RefSeq" id="WP_377721896.1">
    <property type="nucleotide sequence ID" value="NZ_JBHSAM010000034.1"/>
</dbReference>
<feature type="region of interest" description="Disordered" evidence="1">
    <location>
        <begin position="219"/>
        <end position="263"/>
    </location>
</feature>
<keyword evidence="4" id="KW-1185">Reference proteome</keyword>
<dbReference type="EMBL" id="JBHSAM010000034">
    <property type="protein sequence ID" value="MFC4103328.1"/>
    <property type="molecule type" value="Genomic_DNA"/>
</dbReference>
<keyword evidence="2" id="KW-0812">Transmembrane</keyword>
<comment type="caution">
    <text evidence="3">The sequence shown here is derived from an EMBL/GenBank/DDBJ whole genome shotgun (WGS) entry which is preliminary data.</text>
</comment>
<evidence type="ECO:0008006" key="5">
    <source>
        <dbReference type="Google" id="ProtNLM"/>
    </source>
</evidence>
<sequence length="263" mass="28919">MEQLSKNRTAVMLLAVILFLALFALYMYLVKPAGDTIANQESELSTLDSQRAILQKKVDERKQKNEGFDAAAVQEALPLWDNTEQLLLDLYQIEAITFADTLTANFTIEDKNTEAENEEAIDTGDVGDGQSTEPSALSTAKKVEVSVSIKGREADIGKYVYAVQNMKRLVVVDKFDISGNSRDSTKQVTASLVFTAYFDPSYLPLVDDIQTPYKEYVPENEANSRITESGTSTDAAEETEAPTKTQDGTIGKMVDSLEDGTNT</sequence>
<gene>
    <name evidence="3" type="ORF">ACFOZ8_27270</name>
</gene>
<dbReference type="InterPro" id="IPR014717">
    <property type="entry name" value="Transl_elong_EF1B/ribsomal_bS6"/>
</dbReference>